<proteinExistence type="predicted"/>
<dbReference type="AlphaFoldDB" id="A0A0G4NBV6"/>
<evidence type="ECO:0000313" key="1">
    <source>
        <dbReference type="EMBL" id="CRK43795.1"/>
    </source>
</evidence>
<name>A0A0G4NBV6_VERLO</name>
<dbReference type="Proteomes" id="UP000045706">
    <property type="component" value="Unassembled WGS sequence"/>
</dbReference>
<sequence length="321" mass="35505">MTVEVIGTTALFCRQETETTEFIEPSEHKGFGHAFEKTEGKVVPLGSTIEITTRTMRKPLEIRKVAPQVWTSLTLKLVRAYHNNGLFQPPPAVEDVAAAILRWEEENQKSLEKLAALTSQLVNVARELGGKIIVSYGDKGGKLVLGKDGANKLLPDNLYIHGDGTSDQHNGAFAMTAETTTASVPAGADPGYVPSQTRPKPVGIPFSNMIAHGVQNGFRRFFRRLPCDLAVYRVLCNSLARLDVDVTKQRSLQCVVAGLKRGDDDYDSEARRRIKNSKTQPATLQTRNMVREAFESNLTVSYKQRVGQEMWDSGIVSDWSD</sequence>
<protein>
    <submittedName>
        <fullName evidence="1">Uncharacterized protein</fullName>
    </submittedName>
</protein>
<reference evidence="2" key="1">
    <citation type="submission" date="2015-05" db="EMBL/GenBank/DDBJ databases">
        <authorList>
            <person name="Fogelqvist Johan"/>
        </authorList>
    </citation>
    <scope>NUCLEOTIDE SEQUENCE [LARGE SCALE GENOMIC DNA]</scope>
</reference>
<dbReference type="EMBL" id="CVQI01033606">
    <property type="protein sequence ID" value="CRK43795.1"/>
    <property type="molecule type" value="Genomic_DNA"/>
</dbReference>
<gene>
    <name evidence="1" type="ORF">BN1723_005845</name>
</gene>
<organism evidence="1 2">
    <name type="scientific">Verticillium longisporum</name>
    <name type="common">Verticillium dahliae var. longisporum</name>
    <dbReference type="NCBI Taxonomy" id="100787"/>
    <lineage>
        <taxon>Eukaryota</taxon>
        <taxon>Fungi</taxon>
        <taxon>Dikarya</taxon>
        <taxon>Ascomycota</taxon>
        <taxon>Pezizomycotina</taxon>
        <taxon>Sordariomycetes</taxon>
        <taxon>Hypocreomycetidae</taxon>
        <taxon>Glomerellales</taxon>
        <taxon>Plectosphaerellaceae</taxon>
        <taxon>Verticillium</taxon>
    </lineage>
</organism>
<evidence type="ECO:0000313" key="2">
    <source>
        <dbReference type="Proteomes" id="UP000045706"/>
    </source>
</evidence>
<accession>A0A0G4NBV6</accession>
<dbReference type="PANTHER" id="PTHR35179">
    <property type="entry name" value="PROTEIN CBG02620"/>
    <property type="match status" value="1"/>
</dbReference>
<dbReference type="PANTHER" id="PTHR35179:SF1">
    <property type="entry name" value="INTEGRAL MEMBRANE PROTEIN"/>
    <property type="match status" value="1"/>
</dbReference>